<evidence type="ECO:0000313" key="5">
    <source>
        <dbReference type="Proteomes" id="UP001273209"/>
    </source>
</evidence>
<dbReference type="PROSITE" id="PS00061">
    <property type="entry name" value="ADH_SHORT"/>
    <property type="match status" value="1"/>
</dbReference>
<reference evidence="4" key="1">
    <citation type="submission" date="2023-11" db="EMBL/GenBank/DDBJ databases">
        <title>The genome sequences of three competitors of mushroom-forming fungi.</title>
        <authorList>
            <person name="Beijen E."/>
            <person name="Ohm R.A."/>
        </authorList>
    </citation>
    <scope>NUCLEOTIDE SEQUENCE</scope>
    <source>
        <strain evidence="4">CBS 100526</strain>
    </source>
</reference>
<name>A0AAE1IHR3_9HYPO</name>
<dbReference type="InterPro" id="IPR020904">
    <property type="entry name" value="Sc_DH/Rdtase_CS"/>
</dbReference>
<comment type="caution">
    <text evidence="4">The sequence shown here is derived from an EMBL/GenBank/DDBJ whole genome shotgun (WGS) entry which is preliminary data.</text>
</comment>
<evidence type="ECO:0000256" key="3">
    <source>
        <dbReference type="ARBA" id="ARBA00023002"/>
    </source>
</evidence>
<evidence type="ECO:0000313" key="4">
    <source>
        <dbReference type="EMBL" id="KAK4077102.1"/>
    </source>
</evidence>
<dbReference type="GO" id="GO:0004806">
    <property type="term" value="F:triacylglycerol lipase activity"/>
    <property type="evidence" value="ECO:0007669"/>
    <property type="project" value="TreeGrafter"/>
</dbReference>
<dbReference type="PANTHER" id="PTHR44169:SF6">
    <property type="entry name" value="NADPH-DEPENDENT 1-ACYLDIHYDROXYACETONE PHOSPHATE REDUCTASE"/>
    <property type="match status" value="1"/>
</dbReference>
<dbReference type="SUPFAM" id="SSF51735">
    <property type="entry name" value="NAD(P)-binding Rossmann-fold domains"/>
    <property type="match status" value="1"/>
</dbReference>
<keyword evidence="2" id="KW-0521">NADP</keyword>
<evidence type="ECO:0000256" key="2">
    <source>
        <dbReference type="ARBA" id="ARBA00022857"/>
    </source>
</evidence>
<accession>A0AAE1IHR3</accession>
<dbReference type="GO" id="GO:0005783">
    <property type="term" value="C:endoplasmic reticulum"/>
    <property type="evidence" value="ECO:0007669"/>
    <property type="project" value="TreeGrafter"/>
</dbReference>
<dbReference type="PANTHER" id="PTHR44169">
    <property type="entry name" value="NADPH-DEPENDENT 1-ACYLDIHYDROXYACETONE PHOSPHATE REDUCTASE"/>
    <property type="match status" value="1"/>
</dbReference>
<organism evidence="4 5">
    <name type="scientific">Trichoderma aggressivum f. europaeum</name>
    <dbReference type="NCBI Taxonomy" id="173218"/>
    <lineage>
        <taxon>Eukaryota</taxon>
        <taxon>Fungi</taxon>
        <taxon>Dikarya</taxon>
        <taxon>Ascomycota</taxon>
        <taxon>Pezizomycotina</taxon>
        <taxon>Sordariomycetes</taxon>
        <taxon>Hypocreomycetidae</taxon>
        <taxon>Hypocreales</taxon>
        <taxon>Hypocreaceae</taxon>
        <taxon>Trichoderma</taxon>
    </lineage>
</organism>
<dbReference type="InterPro" id="IPR036291">
    <property type="entry name" value="NAD(P)-bd_dom_sf"/>
</dbReference>
<dbReference type="Proteomes" id="UP001273209">
    <property type="component" value="Unassembled WGS sequence"/>
</dbReference>
<dbReference type="GO" id="GO:0005811">
    <property type="term" value="C:lipid droplet"/>
    <property type="evidence" value="ECO:0007669"/>
    <property type="project" value="TreeGrafter"/>
</dbReference>
<dbReference type="GO" id="GO:0019433">
    <property type="term" value="P:triglyceride catabolic process"/>
    <property type="evidence" value="ECO:0007669"/>
    <property type="project" value="TreeGrafter"/>
</dbReference>
<protein>
    <submittedName>
        <fullName evidence="4">Uncharacterized protein</fullName>
    </submittedName>
</protein>
<sequence>MVKNQTILITGCSADGIGAVLALTLAKQHHRIFATARDTSKIPFELRSLPNVSVTTLDVSSKKSVAEAAKAVEEAGHCLDVLLLTGTYASSKAAINSISETLRLELPPFGVSVMTILLSTVATLFHANELIPELPETSYYVKILETITKWAKNELGPKGGSTQELVSSILPDIVASNRNGMDMMMSQDQGLDELAKA</sequence>
<dbReference type="Pfam" id="PF00106">
    <property type="entry name" value="adh_short"/>
    <property type="match status" value="1"/>
</dbReference>
<dbReference type="EMBL" id="JAWRVG010000012">
    <property type="protein sequence ID" value="KAK4077102.1"/>
    <property type="molecule type" value="Genomic_DNA"/>
</dbReference>
<gene>
    <name evidence="4" type="ORF">Triagg1_4069</name>
</gene>
<dbReference type="GO" id="GO:0000140">
    <property type="term" value="F:acylglycerone-phosphate reductase (NADP+) activity"/>
    <property type="evidence" value="ECO:0007669"/>
    <property type="project" value="TreeGrafter"/>
</dbReference>
<keyword evidence="5" id="KW-1185">Reference proteome</keyword>
<comment type="similarity">
    <text evidence="1">Belongs to the short-chain dehydrogenases/reductases (SDR) family.</text>
</comment>
<dbReference type="GeneID" id="87918336"/>
<proteinExistence type="inferred from homology"/>
<dbReference type="AlphaFoldDB" id="A0AAE1IHR3"/>
<dbReference type="GO" id="GO:0006654">
    <property type="term" value="P:phosphatidic acid biosynthetic process"/>
    <property type="evidence" value="ECO:0007669"/>
    <property type="project" value="TreeGrafter"/>
</dbReference>
<keyword evidence="3" id="KW-0560">Oxidoreductase</keyword>
<dbReference type="Gene3D" id="3.40.50.720">
    <property type="entry name" value="NAD(P)-binding Rossmann-like Domain"/>
    <property type="match status" value="2"/>
</dbReference>
<evidence type="ECO:0000256" key="1">
    <source>
        <dbReference type="ARBA" id="ARBA00006484"/>
    </source>
</evidence>
<dbReference type="RefSeq" id="XP_062757089.1">
    <property type="nucleotide sequence ID" value="XM_062898432.1"/>
</dbReference>
<dbReference type="InterPro" id="IPR002347">
    <property type="entry name" value="SDR_fam"/>
</dbReference>